<accession>A0ABN8HJ10</accession>
<sequence>MHKWSSSKVYPCPRSTRLCFRLPPHQNVAAPKRKVWNNLPGPYFLPSGCNVALQDVNQPGRGSTHFRQPPVYCNG</sequence>
<organism evidence="1 2">
    <name type="scientific">Iphiclides podalirius</name>
    <name type="common">scarce swallowtail</name>
    <dbReference type="NCBI Taxonomy" id="110791"/>
    <lineage>
        <taxon>Eukaryota</taxon>
        <taxon>Metazoa</taxon>
        <taxon>Ecdysozoa</taxon>
        <taxon>Arthropoda</taxon>
        <taxon>Hexapoda</taxon>
        <taxon>Insecta</taxon>
        <taxon>Pterygota</taxon>
        <taxon>Neoptera</taxon>
        <taxon>Endopterygota</taxon>
        <taxon>Lepidoptera</taxon>
        <taxon>Glossata</taxon>
        <taxon>Ditrysia</taxon>
        <taxon>Papilionoidea</taxon>
        <taxon>Papilionidae</taxon>
        <taxon>Papilioninae</taxon>
        <taxon>Iphiclides</taxon>
    </lineage>
</organism>
<name>A0ABN8HJ10_9NEOP</name>
<gene>
    <name evidence="1" type="ORF">IPOD504_LOCUS30</name>
</gene>
<reference evidence="1" key="1">
    <citation type="submission" date="2022-03" db="EMBL/GenBank/DDBJ databases">
        <authorList>
            <person name="Martin H S."/>
        </authorList>
    </citation>
    <scope>NUCLEOTIDE SEQUENCE</scope>
</reference>
<dbReference type="EMBL" id="OW152813">
    <property type="protein sequence ID" value="CAH2034212.1"/>
    <property type="molecule type" value="Genomic_DNA"/>
</dbReference>
<protein>
    <submittedName>
        <fullName evidence="1">Uncharacterized protein</fullName>
    </submittedName>
</protein>
<dbReference type="Proteomes" id="UP000837857">
    <property type="component" value="Chromosome 1"/>
</dbReference>
<keyword evidence="2" id="KW-1185">Reference proteome</keyword>
<evidence type="ECO:0000313" key="2">
    <source>
        <dbReference type="Proteomes" id="UP000837857"/>
    </source>
</evidence>
<feature type="non-terminal residue" evidence="1">
    <location>
        <position position="75"/>
    </location>
</feature>
<proteinExistence type="predicted"/>
<evidence type="ECO:0000313" key="1">
    <source>
        <dbReference type="EMBL" id="CAH2034212.1"/>
    </source>
</evidence>